<gene>
    <name evidence="1" type="ORF">FM042_09740</name>
</gene>
<accession>A0A552X059</accession>
<name>A0A552X059_9GAMM</name>
<comment type="caution">
    <text evidence="1">The sequence shown here is derived from an EMBL/GenBank/DDBJ whole genome shotgun (WGS) entry which is preliminary data.</text>
</comment>
<dbReference type="OrthoDB" id="8439154at2"/>
<dbReference type="Proteomes" id="UP000320359">
    <property type="component" value="Unassembled WGS sequence"/>
</dbReference>
<dbReference type="EMBL" id="VJWL01000003">
    <property type="protein sequence ID" value="TRW48442.1"/>
    <property type="molecule type" value="Genomic_DNA"/>
</dbReference>
<reference evidence="1 2" key="1">
    <citation type="submission" date="2019-07" db="EMBL/GenBank/DDBJ databases">
        <authorList>
            <person name="Yang M."/>
            <person name="Zhao D."/>
            <person name="Xiang H."/>
        </authorList>
    </citation>
    <scope>NUCLEOTIDE SEQUENCE [LARGE SCALE GENOMIC DNA]</scope>
    <source>
        <strain evidence="1 2">IM1326</strain>
    </source>
</reference>
<dbReference type="SUPFAM" id="SSF53850">
    <property type="entry name" value="Periplasmic binding protein-like II"/>
    <property type="match status" value="1"/>
</dbReference>
<proteinExistence type="predicted"/>
<dbReference type="AlphaFoldDB" id="A0A552X059"/>
<sequence length="297" mass="33865">MKYGRQLVMIGLAATFGSTISIADEPLHIHWAVNTAPPFHVVSGPLQGEGICDVLMDAVDARLPDITTQRSILPQTRIRQQFERDENRCFPCMIYRPHAARNAVFTEPTHFYYPHGIITTAARAAEIRERFGDPVSLTRLLREGDYRYGYPSGRVYGELQPVIDAVAPESYRIVHTGENATMAILAMIKAGRIDFTIDYQILRTFDQYFSGNQLAFIEIEETSGSHVLGAIGCTDNEWGRMVTERINQVLPEVRQDPEFLRVLNRWFEDKPEQAPYNELLKARVWEYPVSSHINDPH</sequence>
<evidence type="ECO:0000313" key="1">
    <source>
        <dbReference type="EMBL" id="TRW48442.1"/>
    </source>
</evidence>
<evidence type="ECO:0000313" key="2">
    <source>
        <dbReference type="Proteomes" id="UP000320359"/>
    </source>
</evidence>
<keyword evidence="2" id="KW-1185">Reference proteome</keyword>
<organism evidence="1 2">
    <name type="scientific">Aliidiomarina halalkaliphila</name>
    <dbReference type="NCBI Taxonomy" id="2593535"/>
    <lineage>
        <taxon>Bacteria</taxon>
        <taxon>Pseudomonadati</taxon>
        <taxon>Pseudomonadota</taxon>
        <taxon>Gammaproteobacteria</taxon>
        <taxon>Alteromonadales</taxon>
        <taxon>Idiomarinaceae</taxon>
        <taxon>Aliidiomarina</taxon>
    </lineage>
</organism>
<dbReference type="RefSeq" id="WP_143236234.1">
    <property type="nucleotide sequence ID" value="NZ_VJWL01000003.1"/>
</dbReference>
<protein>
    <submittedName>
        <fullName evidence="1">ABC transporter substrate-binding protein</fullName>
    </submittedName>
</protein>